<dbReference type="AlphaFoldDB" id="X6LV39"/>
<accession>X6LV39</accession>
<reference evidence="2 3" key="1">
    <citation type="journal article" date="2013" name="Curr. Biol.">
        <title>The Genome of the Foraminiferan Reticulomyxa filosa.</title>
        <authorList>
            <person name="Glockner G."/>
            <person name="Hulsmann N."/>
            <person name="Schleicher M."/>
            <person name="Noegel A.A."/>
            <person name="Eichinger L."/>
            <person name="Gallinger C."/>
            <person name="Pawlowski J."/>
            <person name="Sierra R."/>
            <person name="Euteneuer U."/>
            <person name="Pillet L."/>
            <person name="Moustafa A."/>
            <person name="Platzer M."/>
            <person name="Groth M."/>
            <person name="Szafranski K."/>
            <person name="Schliwa M."/>
        </authorList>
    </citation>
    <scope>NUCLEOTIDE SEQUENCE [LARGE SCALE GENOMIC DNA]</scope>
</reference>
<protein>
    <submittedName>
        <fullName evidence="2">Chromosome segregation protein SMC</fullName>
    </submittedName>
</protein>
<comment type="caution">
    <text evidence="2">The sequence shown here is derived from an EMBL/GenBank/DDBJ whole genome shotgun (WGS) entry which is preliminary data.</text>
</comment>
<evidence type="ECO:0000256" key="1">
    <source>
        <dbReference type="SAM" id="Coils"/>
    </source>
</evidence>
<organism evidence="2 3">
    <name type="scientific">Reticulomyxa filosa</name>
    <dbReference type="NCBI Taxonomy" id="46433"/>
    <lineage>
        <taxon>Eukaryota</taxon>
        <taxon>Sar</taxon>
        <taxon>Rhizaria</taxon>
        <taxon>Retaria</taxon>
        <taxon>Foraminifera</taxon>
        <taxon>Monothalamids</taxon>
        <taxon>Reticulomyxidae</taxon>
        <taxon>Reticulomyxa</taxon>
    </lineage>
</organism>
<keyword evidence="1" id="KW-0175">Coiled coil</keyword>
<gene>
    <name evidence="2" type="ORF">RFI_31601</name>
</gene>
<name>X6LV39_RETFI</name>
<dbReference type="Proteomes" id="UP000023152">
    <property type="component" value="Unassembled WGS sequence"/>
</dbReference>
<feature type="coiled-coil region" evidence="1">
    <location>
        <begin position="23"/>
        <end position="92"/>
    </location>
</feature>
<dbReference type="EMBL" id="ASPP01027770">
    <property type="protein sequence ID" value="ETO05793.1"/>
    <property type="molecule type" value="Genomic_DNA"/>
</dbReference>
<proteinExistence type="predicted"/>
<evidence type="ECO:0000313" key="3">
    <source>
        <dbReference type="Proteomes" id="UP000023152"/>
    </source>
</evidence>
<keyword evidence="3" id="KW-1185">Reference proteome</keyword>
<evidence type="ECO:0000313" key="2">
    <source>
        <dbReference type="EMBL" id="ETO05793.1"/>
    </source>
</evidence>
<sequence length="471" mass="54687">MQTKISIDSERKDPRTFHTEEEIDKLKKELQKLLQIKKEYEQMLSREKESVIKSLKNHGFLEDEIHQLMNDERELEEKIQECEQKINNANAENCMSKCRFERLNVSRAEKVALHKAIERYKTNYKNNNDNSNGFEPNACNNDSFGYSEGTESQLKIFDIIDSETSSKENKIQSCEKVKNIVGLLNEVTIVQNNHTLLAAYLPRNLLKQLNNQLQQLWMSMSSEMAKLARQTDFQSLKTKVLVIKSLSSLDELYNDVIDTKKLLEAIEGHRYTEVASEMLNLKQHAVDNPQIEKVLEDLQSLLSCLLKALMKSAFLEVLVLGENEIEEAKHFVFTYVDQVTQDYISKKERPTESVIGKWVQKILCTIDAAIKNKNYGKKIEEKLNELVKKYKSITFSNSQYNSYSSNPPKALHAKLSKGMENTSTYNYKGTWTKIEENIFKKFRDQFATAREQATYSNPRESDRCLRLVRDL</sequence>